<comment type="caution">
    <text evidence="1">The sequence shown here is derived from an EMBL/GenBank/DDBJ whole genome shotgun (WGS) entry which is preliminary data.</text>
</comment>
<evidence type="ECO:0000313" key="2">
    <source>
        <dbReference type="Proteomes" id="UP000789525"/>
    </source>
</evidence>
<protein>
    <submittedName>
        <fullName evidence="1">4419_t:CDS:1</fullName>
    </submittedName>
</protein>
<name>A0ACA9RAN8_9GLOM</name>
<organism evidence="1 2">
    <name type="scientific">Acaulospora colombiana</name>
    <dbReference type="NCBI Taxonomy" id="27376"/>
    <lineage>
        <taxon>Eukaryota</taxon>
        <taxon>Fungi</taxon>
        <taxon>Fungi incertae sedis</taxon>
        <taxon>Mucoromycota</taxon>
        <taxon>Glomeromycotina</taxon>
        <taxon>Glomeromycetes</taxon>
        <taxon>Diversisporales</taxon>
        <taxon>Acaulosporaceae</taxon>
        <taxon>Acaulospora</taxon>
    </lineage>
</organism>
<dbReference type="Proteomes" id="UP000789525">
    <property type="component" value="Unassembled WGS sequence"/>
</dbReference>
<keyword evidence="2" id="KW-1185">Reference proteome</keyword>
<dbReference type="EMBL" id="CAJVPT010073908">
    <property type="protein sequence ID" value="CAG8783532.1"/>
    <property type="molecule type" value="Genomic_DNA"/>
</dbReference>
<proteinExistence type="predicted"/>
<feature type="non-terminal residue" evidence="1">
    <location>
        <position position="80"/>
    </location>
</feature>
<reference evidence="1" key="1">
    <citation type="submission" date="2021-06" db="EMBL/GenBank/DDBJ databases">
        <authorList>
            <person name="Kallberg Y."/>
            <person name="Tangrot J."/>
            <person name="Rosling A."/>
        </authorList>
    </citation>
    <scope>NUCLEOTIDE SEQUENCE</scope>
    <source>
        <strain evidence="1">CL356</strain>
    </source>
</reference>
<accession>A0ACA9RAN8</accession>
<feature type="non-terminal residue" evidence="1">
    <location>
        <position position="1"/>
    </location>
</feature>
<gene>
    <name evidence="1" type="ORF">ACOLOM_LOCUS14429</name>
</gene>
<evidence type="ECO:0000313" key="1">
    <source>
        <dbReference type="EMBL" id="CAG8783532.1"/>
    </source>
</evidence>
<sequence>GSFNAEVNAYADYISPTKAEHALRGLIVQEIELAAKKLWPDATATAFGSYATSLYLPTGDIDIVIQTDMVSTANKNNAQR</sequence>